<feature type="transmembrane region" description="Helical" evidence="7">
    <location>
        <begin position="224"/>
        <end position="243"/>
    </location>
</feature>
<feature type="transmembrane region" description="Helical" evidence="7">
    <location>
        <begin position="475"/>
        <end position="495"/>
    </location>
</feature>
<sequence>MDISASAGPPTSTDDPVAAEVRPPGDAFPAQAPTPGATRPAGAVARALPVAVLAGCAVLALVVGFGPGPLRLPGLPSSGEGTYWALPFARLVGRIASVATLGWLLAAAVLLPARRVPVRRDREPSSADATATRAGDAATRTGAAATARAGDALPERAAGSRQRPLTSTARRCGRYAADAAVVWLIATLAELVFTLSDVSAQPAGDVFDLHALRSFVASTEQGRALLTVAALAAVVAIVGRTVTTTTAAGVLLALAAIGLLPPVLAGHAATSGDHAIAVVALAVHILAASAWVGGLLGLLSAVRLPAGSFGPALRRHSRFAAGAAAVTAVSGIGGAALRLGGFAPLWETRYGLLVTLKAVGLIAAVVLGGLLRRHVVARLATATPQTTTAAGTAAGAGATAEAGTTAGTVGRFIRLAGVELTVLTATLGLAVGLSRTAPPVDDALVPADPTRALLGYPMPPPVTAVRLAADWRIDWVFLSASVIAAGLYLAGLLRLRARGVRWPVGRTIAWLSGLAVVVFATSSGLGRYGPVLLSVHMTQHMLLSMLAPIPLVLGAPVTLALRAMHPARAPHPSGPREWLVALLHSWPVRVLTHPAWVTANFIGSLYALYLTSLLTTLMHNHLGHLYMNVHFLAVGVLFFELLIGVDPLPRRLPHPGRIIMLLSAVPFHTFLGIAIMSESSLLAAGWYGRLVRPWGVSALSDQHTAGAIVWAFGELPTFAVLIVLVIQWSRMDDRRTRARERRIAAAGDVDAELDAYNAYLARLAGGPTRRRTAATIGPAVTAAGGPITTTPPAPRDAADDDEGGGGRASAGGGG</sequence>
<feature type="transmembrane region" description="Helical" evidence="7">
    <location>
        <begin position="541"/>
        <end position="561"/>
    </location>
</feature>
<dbReference type="AlphaFoldDB" id="A0A0D8BLJ4"/>
<evidence type="ECO:0000256" key="4">
    <source>
        <dbReference type="ARBA" id="ARBA00022989"/>
    </source>
</evidence>
<feature type="transmembrane region" description="Helical" evidence="7">
    <location>
        <begin position="350"/>
        <end position="371"/>
    </location>
</feature>
<feature type="transmembrane region" description="Helical" evidence="7">
    <location>
        <begin position="47"/>
        <end position="68"/>
    </location>
</feature>
<protein>
    <submittedName>
        <fullName evidence="9">Putative membrane protein</fullName>
    </submittedName>
</protein>
<proteinExistence type="predicted"/>
<reference evidence="10" key="1">
    <citation type="submission" date="2015-02" db="EMBL/GenBank/DDBJ databases">
        <title>Draft Genome of Frankia sp. CpI1-S.</title>
        <authorList>
            <person name="Oshone R.T."/>
            <person name="Ngom M."/>
            <person name="Ghodhbane-Gtari F."/>
            <person name="Gtari M."/>
            <person name="Morris K."/>
            <person name="Thomas K."/>
            <person name="Sen A."/>
            <person name="Tisa L.S."/>
        </authorList>
    </citation>
    <scope>NUCLEOTIDE SEQUENCE [LARGE SCALE GENOMIC DNA]</scope>
    <source>
        <strain evidence="10">CpI1-S</strain>
    </source>
</reference>
<dbReference type="OrthoDB" id="5241646at2"/>
<dbReference type="Pfam" id="PF05425">
    <property type="entry name" value="CopD"/>
    <property type="match status" value="1"/>
</dbReference>
<dbReference type="PANTHER" id="PTHR34820">
    <property type="entry name" value="INNER MEMBRANE PROTEIN YEBZ"/>
    <property type="match status" value="1"/>
</dbReference>
<evidence type="ECO:0000256" key="7">
    <source>
        <dbReference type="SAM" id="Phobius"/>
    </source>
</evidence>
<keyword evidence="2" id="KW-1003">Cell membrane</keyword>
<dbReference type="GO" id="GO:0005886">
    <property type="term" value="C:plasma membrane"/>
    <property type="evidence" value="ECO:0007669"/>
    <property type="project" value="UniProtKB-SubCell"/>
</dbReference>
<dbReference type="InterPro" id="IPR008457">
    <property type="entry name" value="Cu-R_CopD_dom"/>
</dbReference>
<keyword evidence="5 7" id="KW-0472">Membrane</keyword>
<dbReference type="GO" id="GO:0006825">
    <property type="term" value="P:copper ion transport"/>
    <property type="evidence" value="ECO:0007669"/>
    <property type="project" value="InterPro"/>
</dbReference>
<feature type="compositionally biased region" description="Low complexity" evidence="6">
    <location>
        <begin position="127"/>
        <end position="152"/>
    </location>
</feature>
<feature type="transmembrane region" description="Helical" evidence="7">
    <location>
        <begin position="88"/>
        <end position="113"/>
    </location>
</feature>
<evidence type="ECO:0000259" key="8">
    <source>
        <dbReference type="Pfam" id="PF05425"/>
    </source>
</evidence>
<evidence type="ECO:0000256" key="5">
    <source>
        <dbReference type="ARBA" id="ARBA00023136"/>
    </source>
</evidence>
<evidence type="ECO:0000256" key="2">
    <source>
        <dbReference type="ARBA" id="ARBA00022475"/>
    </source>
</evidence>
<feature type="transmembrane region" description="Helical" evidence="7">
    <location>
        <begin position="175"/>
        <end position="195"/>
    </location>
</feature>
<reference evidence="9 10" key="2">
    <citation type="journal article" date="2016" name="Genome Announc.">
        <title>Permanent Draft Genome Sequences for Two Variants of Frankia sp. Strain CpI1, the First Frankia Strain Isolated from Root Nodules of Comptonia peregrina.</title>
        <authorList>
            <person name="Oshone R."/>
            <person name="Hurst S.G.IV."/>
            <person name="Abebe-Akele F."/>
            <person name="Simpson S."/>
            <person name="Morris K."/>
            <person name="Thomas W.K."/>
            <person name="Tisa L.S."/>
        </authorList>
    </citation>
    <scope>NUCLEOTIDE SEQUENCE [LARGE SCALE GENOMIC DNA]</scope>
    <source>
        <strain evidence="10">CpI1-S</strain>
    </source>
</reference>
<accession>A0A0D8BLJ4</accession>
<feature type="transmembrane region" description="Helical" evidence="7">
    <location>
        <begin position="412"/>
        <end position="433"/>
    </location>
</feature>
<feature type="transmembrane region" description="Helical" evidence="7">
    <location>
        <begin position="625"/>
        <end position="646"/>
    </location>
</feature>
<feature type="transmembrane region" description="Helical" evidence="7">
    <location>
        <begin position="707"/>
        <end position="729"/>
    </location>
</feature>
<dbReference type="Pfam" id="PF09678">
    <property type="entry name" value="Caa3_CtaG"/>
    <property type="match status" value="1"/>
</dbReference>
<feature type="region of interest" description="Disordered" evidence="6">
    <location>
        <begin position="1"/>
        <end position="40"/>
    </location>
</feature>
<comment type="subcellular location">
    <subcellularLocation>
        <location evidence="1">Cell membrane</location>
        <topology evidence="1">Multi-pass membrane protein</topology>
    </subcellularLocation>
</comment>
<evidence type="ECO:0000256" key="6">
    <source>
        <dbReference type="SAM" id="MobiDB-lite"/>
    </source>
</evidence>
<dbReference type="Proteomes" id="UP000032545">
    <property type="component" value="Unassembled WGS sequence"/>
</dbReference>
<evidence type="ECO:0000256" key="3">
    <source>
        <dbReference type="ARBA" id="ARBA00022692"/>
    </source>
</evidence>
<dbReference type="PANTHER" id="PTHR34820:SF4">
    <property type="entry name" value="INNER MEMBRANE PROTEIN YEBZ"/>
    <property type="match status" value="1"/>
</dbReference>
<name>A0A0D8BLJ4_9ACTN</name>
<feature type="transmembrane region" description="Helical" evidence="7">
    <location>
        <begin position="507"/>
        <end position="529"/>
    </location>
</feature>
<keyword evidence="3 7" id="KW-0812">Transmembrane</keyword>
<feature type="region of interest" description="Disordered" evidence="6">
    <location>
        <begin position="776"/>
        <end position="814"/>
    </location>
</feature>
<comment type="caution">
    <text evidence="9">The sequence shown here is derived from an EMBL/GenBank/DDBJ whole genome shotgun (WGS) entry which is preliminary data.</text>
</comment>
<feature type="domain" description="Copper resistance protein D" evidence="8">
    <location>
        <begin position="312"/>
        <end position="433"/>
    </location>
</feature>
<feature type="transmembrane region" description="Helical" evidence="7">
    <location>
        <begin position="275"/>
        <end position="299"/>
    </location>
</feature>
<dbReference type="InterPro" id="IPR032694">
    <property type="entry name" value="CopC/D"/>
</dbReference>
<feature type="transmembrane region" description="Helical" evidence="7">
    <location>
        <begin position="658"/>
        <end position="687"/>
    </location>
</feature>
<dbReference type="PATRIC" id="fig|1502723.3.peg.5551"/>
<evidence type="ECO:0000256" key="1">
    <source>
        <dbReference type="ARBA" id="ARBA00004651"/>
    </source>
</evidence>
<dbReference type="RefSeq" id="WP_063897472.1">
    <property type="nucleotide sequence ID" value="NZ_JYFN01000007.1"/>
</dbReference>
<keyword evidence="4 7" id="KW-1133">Transmembrane helix</keyword>
<evidence type="ECO:0000313" key="9">
    <source>
        <dbReference type="EMBL" id="KJE24247.1"/>
    </source>
</evidence>
<feature type="transmembrane region" description="Helical" evidence="7">
    <location>
        <begin position="319"/>
        <end position="338"/>
    </location>
</feature>
<dbReference type="InterPro" id="IPR019108">
    <property type="entry name" value="Caa3_assmbl_CtaG-rel"/>
</dbReference>
<keyword evidence="10" id="KW-1185">Reference proteome</keyword>
<feature type="compositionally biased region" description="Gly residues" evidence="6">
    <location>
        <begin position="805"/>
        <end position="814"/>
    </location>
</feature>
<feature type="transmembrane region" description="Helical" evidence="7">
    <location>
        <begin position="595"/>
        <end position="619"/>
    </location>
</feature>
<feature type="transmembrane region" description="Helical" evidence="7">
    <location>
        <begin position="250"/>
        <end position="269"/>
    </location>
</feature>
<gene>
    <name evidence="9" type="ORF">FF36_01322</name>
</gene>
<feature type="region of interest" description="Disordered" evidence="6">
    <location>
        <begin position="119"/>
        <end position="165"/>
    </location>
</feature>
<feature type="compositionally biased region" description="Low complexity" evidence="6">
    <location>
        <begin position="29"/>
        <end position="40"/>
    </location>
</feature>
<feature type="compositionally biased region" description="Low complexity" evidence="6">
    <location>
        <begin position="776"/>
        <end position="788"/>
    </location>
</feature>
<dbReference type="EMBL" id="JYFN01000007">
    <property type="protein sequence ID" value="KJE24247.1"/>
    <property type="molecule type" value="Genomic_DNA"/>
</dbReference>
<organism evidence="9 10">
    <name type="scientific">Frankia torreyi</name>
    <dbReference type="NCBI Taxonomy" id="1856"/>
    <lineage>
        <taxon>Bacteria</taxon>
        <taxon>Bacillati</taxon>
        <taxon>Actinomycetota</taxon>
        <taxon>Actinomycetes</taxon>
        <taxon>Frankiales</taxon>
        <taxon>Frankiaceae</taxon>
        <taxon>Frankia</taxon>
    </lineage>
</organism>
<evidence type="ECO:0000313" key="10">
    <source>
        <dbReference type="Proteomes" id="UP000032545"/>
    </source>
</evidence>